<dbReference type="SUPFAM" id="SSF53474">
    <property type="entry name" value="alpha/beta-Hydrolases"/>
    <property type="match status" value="1"/>
</dbReference>
<dbReference type="Gene3D" id="3.40.50.1820">
    <property type="entry name" value="alpha/beta hydrolase"/>
    <property type="match status" value="1"/>
</dbReference>
<dbReference type="PANTHER" id="PTHR43039">
    <property type="entry name" value="ESTERASE-RELATED"/>
    <property type="match status" value="1"/>
</dbReference>
<evidence type="ECO:0000259" key="2">
    <source>
        <dbReference type="Pfam" id="PF00561"/>
    </source>
</evidence>
<dbReference type="EMBL" id="BAABFT010000005">
    <property type="protein sequence ID" value="GAA4321928.1"/>
    <property type="molecule type" value="Genomic_DNA"/>
</dbReference>
<dbReference type="Pfam" id="PF00561">
    <property type="entry name" value="Abhydrolase_1"/>
    <property type="match status" value="1"/>
</dbReference>
<evidence type="ECO:0000313" key="4">
    <source>
        <dbReference type="Proteomes" id="UP001500582"/>
    </source>
</evidence>
<accession>A0ABP8GCS3</accession>
<dbReference type="Proteomes" id="UP001500582">
    <property type="component" value="Unassembled WGS sequence"/>
</dbReference>
<dbReference type="GO" id="GO:0016787">
    <property type="term" value="F:hydrolase activity"/>
    <property type="evidence" value="ECO:0007669"/>
    <property type="project" value="UniProtKB-KW"/>
</dbReference>
<reference evidence="4" key="1">
    <citation type="journal article" date="2019" name="Int. J. Syst. Evol. Microbiol.">
        <title>The Global Catalogue of Microorganisms (GCM) 10K type strain sequencing project: providing services to taxonomists for standard genome sequencing and annotation.</title>
        <authorList>
            <consortium name="The Broad Institute Genomics Platform"/>
            <consortium name="The Broad Institute Genome Sequencing Center for Infectious Disease"/>
            <person name="Wu L."/>
            <person name="Ma J."/>
        </authorList>
    </citation>
    <scope>NUCLEOTIDE SEQUENCE [LARGE SCALE GENOMIC DNA]</scope>
    <source>
        <strain evidence="4">JCM 17705</strain>
    </source>
</reference>
<comment type="similarity">
    <text evidence="1">Belongs to the AB hydrolase superfamily.</text>
</comment>
<gene>
    <name evidence="3" type="ORF">GCM10023149_21950</name>
</gene>
<comment type="caution">
    <text evidence="3">The sequence shown here is derived from an EMBL/GenBank/DDBJ whole genome shotgun (WGS) entry which is preliminary data.</text>
</comment>
<dbReference type="RefSeq" id="WP_345211112.1">
    <property type="nucleotide sequence ID" value="NZ_BAABFT010000005.1"/>
</dbReference>
<evidence type="ECO:0000313" key="3">
    <source>
        <dbReference type="EMBL" id="GAA4321928.1"/>
    </source>
</evidence>
<protein>
    <submittedName>
        <fullName evidence="3">Alpha/beta hydrolase</fullName>
    </submittedName>
</protein>
<name>A0ABP8GCS3_9SPHI</name>
<keyword evidence="4" id="KW-1185">Reference proteome</keyword>
<feature type="domain" description="AB hydrolase-1" evidence="2">
    <location>
        <begin position="22"/>
        <end position="257"/>
    </location>
</feature>
<organism evidence="3 4">
    <name type="scientific">Mucilaginibacter gynuensis</name>
    <dbReference type="NCBI Taxonomy" id="1302236"/>
    <lineage>
        <taxon>Bacteria</taxon>
        <taxon>Pseudomonadati</taxon>
        <taxon>Bacteroidota</taxon>
        <taxon>Sphingobacteriia</taxon>
        <taxon>Sphingobacteriales</taxon>
        <taxon>Sphingobacteriaceae</taxon>
        <taxon>Mucilaginibacter</taxon>
    </lineage>
</organism>
<dbReference type="InterPro" id="IPR000073">
    <property type="entry name" value="AB_hydrolase_1"/>
</dbReference>
<dbReference type="InterPro" id="IPR029058">
    <property type="entry name" value="AB_hydrolase_fold"/>
</dbReference>
<keyword evidence="3" id="KW-0378">Hydrolase</keyword>
<evidence type="ECO:0000256" key="1">
    <source>
        <dbReference type="ARBA" id="ARBA00008645"/>
    </source>
</evidence>
<proteinExistence type="inferred from homology"/>
<sequence length="268" mass="29531">MTSHLKKKNNINIEGNLDAAQTIIFAHGFGTDQTAWDAVKQAFKDDYRLVLYDNVGGGHADPAAYSPIKYNKLNSYADDLLAIVNDLQLEDAIVIAHSVSSMITLLANVKNPAIFKKVFFVGASPRYLNDESENYTGGFTQPALDSMYETMTTNYYAWVSGFSAAAMGNPDQPELGESFARTLGEIRPDVALSVAKVIFESDVRKELGKLQKETLLLQTQHDIAVPQEVAEYLNQHISNSKLLYVDAEGHFPHISAPNQVIAAIKSFI</sequence>